<evidence type="ECO:0000313" key="2">
    <source>
        <dbReference type="EMBL" id="ABY87370.1"/>
    </source>
</evidence>
<sequence length="105" mass="10594">MANLSLLAIVAVAMMVVVPQVHGRGGSCWAPPIVYGATCTSDSSIFGSPGYKAHYTVSVNGNAGTLVCCDGLFCDNTGCSMMSIGCVTPALALPSPGGTTPLLRL</sequence>
<accession>B3TK42</accession>
<reference evidence="2" key="1">
    <citation type="submission" date="2007-10" db="EMBL/GenBank/DDBJ databases">
        <authorList>
            <person name="Wang K.-J."/>
            <person name="Ren H.-L."/>
            <person name="Xu D.-D."/>
            <person name="Cai L."/>
            <person name="Lin Z.-Y."/>
            <person name="Yang M."/>
            <person name="Qiao K."/>
            <person name="Zhang N."/>
        </authorList>
    </citation>
    <scope>NUCLEOTIDE SEQUENCE</scope>
</reference>
<organism evidence="2">
    <name type="scientific">Haliotis diversicolor</name>
    <name type="common">Abalone</name>
    <name type="synonym">Sulculus diversicolor</name>
    <dbReference type="NCBI Taxonomy" id="36095"/>
    <lineage>
        <taxon>Eukaryota</taxon>
        <taxon>Metazoa</taxon>
        <taxon>Spiralia</taxon>
        <taxon>Lophotrochozoa</taxon>
        <taxon>Mollusca</taxon>
        <taxon>Gastropoda</taxon>
        <taxon>Vetigastropoda</taxon>
        <taxon>Lepetellida</taxon>
        <taxon>Haliotoidea</taxon>
        <taxon>Haliotidae</taxon>
        <taxon>Haliotis</taxon>
    </lineage>
</organism>
<protein>
    <submittedName>
        <fullName evidence="2">Uncharacterized protein</fullName>
    </submittedName>
</protein>
<feature type="signal peptide" evidence="1">
    <location>
        <begin position="1"/>
        <end position="23"/>
    </location>
</feature>
<reference evidence="2" key="2">
    <citation type="journal article" date="2008" name="Dev. Comp. Immunol.">
        <title>Identification of the up-regulated expression genes in hemocytes of variously colored abalone (Haliotis diversicolor Reeve, 1846) challenged with bacteria.</title>
        <authorList>
            <person name="Wang K.J."/>
            <person name="Ren H.L."/>
            <person name="Xu D.D."/>
            <person name="Cai L."/>
            <person name="Yang M."/>
        </authorList>
    </citation>
    <scope>NUCLEOTIDE SEQUENCE</scope>
</reference>
<feature type="chain" id="PRO_5002798165" evidence="1">
    <location>
        <begin position="24"/>
        <end position="105"/>
    </location>
</feature>
<dbReference type="AlphaFoldDB" id="B3TK42"/>
<dbReference type="EMBL" id="EU244353">
    <property type="protein sequence ID" value="ABY87370.1"/>
    <property type="molecule type" value="mRNA"/>
</dbReference>
<keyword evidence="1" id="KW-0732">Signal</keyword>
<evidence type="ECO:0000256" key="1">
    <source>
        <dbReference type="SAM" id="SignalP"/>
    </source>
</evidence>
<proteinExistence type="evidence at transcript level"/>
<name>B3TK42_HALDV</name>